<dbReference type="AlphaFoldDB" id="A0A975BP26"/>
<proteinExistence type="predicted"/>
<accession>A0A975BP26</accession>
<name>A0A975BP26_9BACT</name>
<reference evidence="1" key="1">
    <citation type="journal article" date="2021" name="Microb. Physiol.">
        <title>Proteogenomic Insights into the Physiology of Marine, Sulfate-Reducing, Filamentous Desulfonema limicola and Desulfonema magnum.</title>
        <authorList>
            <person name="Schnaars V."/>
            <person name="Wohlbrand L."/>
            <person name="Scheve S."/>
            <person name="Hinrichs C."/>
            <person name="Reinhardt R."/>
            <person name="Rabus R."/>
        </authorList>
    </citation>
    <scope>NUCLEOTIDE SEQUENCE</scope>
    <source>
        <strain evidence="1">4be13</strain>
    </source>
</reference>
<sequence length="94" mass="11197">MFFIRQHFQTSEFHHAASGSRYISFFRELAAYLRRAYKYLSKNFLYLPGKKPGFFSWNNPPPVKEKAGFLRGSQKKRYIKNFCTGTYASPVRWE</sequence>
<evidence type="ECO:0000313" key="2">
    <source>
        <dbReference type="Proteomes" id="UP000663722"/>
    </source>
</evidence>
<dbReference type="EMBL" id="CP061800">
    <property type="protein sequence ID" value="QTA89092.1"/>
    <property type="molecule type" value="Genomic_DNA"/>
</dbReference>
<dbReference type="KEGG" id="dmm:dnm_051400"/>
<organism evidence="1 2">
    <name type="scientific">Desulfonema magnum</name>
    <dbReference type="NCBI Taxonomy" id="45655"/>
    <lineage>
        <taxon>Bacteria</taxon>
        <taxon>Pseudomonadati</taxon>
        <taxon>Thermodesulfobacteriota</taxon>
        <taxon>Desulfobacteria</taxon>
        <taxon>Desulfobacterales</taxon>
        <taxon>Desulfococcaceae</taxon>
        <taxon>Desulfonema</taxon>
    </lineage>
</organism>
<dbReference type="Proteomes" id="UP000663722">
    <property type="component" value="Chromosome"/>
</dbReference>
<evidence type="ECO:0000313" key="1">
    <source>
        <dbReference type="EMBL" id="QTA89092.1"/>
    </source>
</evidence>
<gene>
    <name evidence="1" type="ORF">dnm_051400</name>
</gene>
<protein>
    <submittedName>
        <fullName evidence="1">Uncharacterized protein</fullName>
    </submittedName>
</protein>
<keyword evidence="2" id="KW-1185">Reference proteome</keyword>